<protein>
    <submittedName>
        <fullName evidence="2">Superfamily II DNA or RNA helicase</fullName>
    </submittedName>
</protein>
<dbReference type="PANTHER" id="PTHR47396:SF1">
    <property type="entry name" value="ATP-DEPENDENT HELICASE IRC3-RELATED"/>
    <property type="match status" value="1"/>
</dbReference>
<dbReference type="SMART" id="SM00487">
    <property type="entry name" value="DEXDc"/>
    <property type="match status" value="1"/>
</dbReference>
<keyword evidence="2" id="KW-0378">Hydrolase</keyword>
<dbReference type="Gene3D" id="3.40.50.300">
    <property type="entry name" value="P-loop containing nucleotide triphosphate hydrolases"/>
    <property type="match status" value="2"/>
</dbReference>
<name>A0A4R2F179_9GAMM</name>
<organism evidence="2 3">
    <name type="scientific">Shewanella fodinae</name>
    <dbReference type="NCBI Taxonomy" id="552357"/>
    <lineage>
        <taxon>Bacteria</taxon>
        <taxon>Pseudomonadati</taxon>
        <taxon>Pseudomonadota</taxon>
        <taxon>Gammaproteobacteria</taxon>
        <taxon>Alteromonadales</taxon>
        <taxon>Shewanellaceae</taxon>
        <taxon>Shewanella</taxon>
    </lineage>
</organism>
<accession>A0A4R2F179</accession>
<reference evidence="2 3" key="1">
    <citation type="submission" date="2019-03" db="EMBL/GenBank/DDBJ databases">
        <title>Freshwater and sediment microbial communities from various areas in North America, analyzing microbe dynamics in response to fracking.</title>
        <authorList>
            <person name="Lamendella R."/>
        </authorList>
    </citation>
    <scope>NUCLEOTIDE SEQUENCE [LARGE SCALE GENOMIC DNA]</scope>
    <source>
        <strain evidence="2 3">74A</strain>
    </source>
</reference>
<evidence type="ECO:0000259" key="1">
    <source>
        <dbReference type="SMART" id="SM00487"/>
    </source>
</evidence>
<evidence type="ECO:0000313" key="2">
    <source>
        <dbReference type="EMBL" id="TCN75878.1"/>
    </source>
</evidence>
<proteinExistence type="predicted"/>
<dbReference type="Pfam" id="PF04851">
    <property type="entry name" value="ResIII"/>
    <property type="match status" value="1"/>
</dbReference>
<dbReference type="EMBL" id="SLWF01000065">
    <property type="protein sequence ID" value="TCN75878.1"/>
    <property type="molecule type" value="Genomic_DNA"/>
</dbReference>
<dbReference type="InterPro" id="IPR050742">
    <property type="entry name" value="Helicase_Restrict-Modif_Enz"/>
</dbReference>
<dbReference type="GO" id="GO:0005524">
    <property type="term" value="F:ATP binding"/>
    <property type="evidence" value="ECO:0007669"/>
    <property type="project" value="InterPro"/>
</dbReference>
<dbReference type="GO" id="GO:0016787">
    <property type="term" value="F:hydrolase activity"/>
    <property type="evidence" value="ECO:0007669"/>
    <property type="project" value="InterPro"/>
</dbReference>
<evidence type="ECO:0000313" key="3">
    <source>
        <dbReference type="Proteomes" id="UP000294832"/>
    </source>
</evidence>
<dbReference type="GO" id="GO:0005829">
    <property type="term" value="C:cytosol"/>
    <property type="evidence" value="ECO:0007669"/>
    <property type="project" value="TreeGrafter"/>
</dbReference>
<dbReference type="OrthoDB" id="5165890at2"/>
<dbReference type="GO" id="GO:0003677">
    <property type="term" value="F:DNA binding"/>
    <property type="evidence" value="ECO:0007669"/>
    <property type="project" value="InterPro"/>
</dbReference>
<gene>
    <name evidence="2" type="ORF">EDC91_1651</name>
</gene>
<sequence>MLRQWQAECAADALRKFQAGGHHYFCQGTPGAGKTTLAAEVALRLVQSGMIDLILCFSPSLIVADGIKRTFGKKLNKAFTGGLGAIGRSLTYQALPTLNEEFWAALKSYRVFVVFDEIHHCSGDSYENANAWGQEILNKIQGLATYTLAMSGTPWRTDLLPIVMAQYTDPDGVLVVDYQYTLQQAVRDRVCRSPRIVLVDNQHLSLFSSQKGSQSFRSIHEFLTETNSSYQSIIHNQSAMEHLLSLGCAKLAEIRETSLQAGGLVVAASVRHAHSIAKILVEKFNQSIAIATYLDEKPIEEIERFRCSNTQWIISVGMVSEGTDIPRLQVCCHLSSIKTELYFRQVLGRILRVNDAPNQEAWLYTFAEASLVSFAEQIERDIPQSCMFVRADSAISDTTSFKGNHSRFSALKPSSSIADIQNDSLMASSKATELATDSFYVDELKLGEFRQRVITAFAT</sequence>
<dbReference type="AlphaFoldDB" id="A0A4R2F179"/>
<keyword evidence="2" id="KW-0067">ATP-binding</keyword>
<dbReference type="SUPFAM" id="SSF52540">
    <property type="entry name" value="P-loop containing nucleoside triphosphate hydrolases"/>
    <property type="match status" value="1"/>
</dbReference>
<dbReference type="InterPro" id="IPR014001">
    <property type="entry name" value="Helicase_ATP-bd"/>
</dbReference>
<dbReference type="InterPro" id="IPR027417">
    <property type="entry name" value="P-loop_NTPase"/>
</dbReference>
<dbReference type="PANTHER" id="PTHR47396">
    <property type="entry name" value="TYPE I RESTRICTION ENZYME ECOKI R PROTEIN"/>
    <property type="match status" value="1"/>
</dbReference>
<dbReference type="RefSeq" id="WP_133040720.1">
    <property type="nucleotide sequence ID" value="NZ_SLWF01000065.1"/>
</dbReference>
<keyword evidence="3" id="KW-1185">Reference proteome</keyword>
<keyword evidence="2" id="KW-0347">Helicase</keyword>
<dbReference type="GO" id="GO:0004386">
    <property type="term" value="F:helicase activity"/>
    <property type="evidence" value="ECO:0007669"/>
    <property type="project" value="UniProtKB-KW"/>
</dbReference>
<comment type="caution">
    <text evidence="2">The sequence shown here is derived from an EMBL/GenBank/DDBJ whole genome shotgun (WGS) entry which is preliminary data.</text>
</comment>
<keyword evidence="2" id="KW-0547">Nucleotide-binding</keyword>
<dbReference type="Proteomes" id="UP000294832">
    <property type="component" value="Unassembled WGS sequence"/>
</dbReference>
<feature type="domain" description="Helicase ATP-binding" evidence="1">
    <location>
        <begin position="2"/>
        <end position="176"/>
    </location>
</feature>
<dbReference type="InterPro" id="IPR006935">
    <property type="entry name" value="Helicase/UvrB_N"/>
</dbReference>